<sequence>MATRRPAPARLGLEPLEPRDVPAQFLGVLATAGGIGADHPSVAVAGNGQQFVVAWADTDAMTSTATVNARLYDAAGAALGAPLAVATVPVTAGTPARVAVDMDPTGRFVVAFDQLPDSGSLTDIGLQRYAADGTPVGTVSAVGVATRVESLPVVSLSDTGSVLVAYRKTTSDGLTHRFDYQVYNAFTDTASTTTTSISSTGALLPTAQFGDASNALVSGTLLSGVGGTAPFRRAGGSLISASTSLTLTAAVAPVITRAPGADAWRVISVEDSGGTYQLVARAVTYTSSSPTLDPQVVLATGVSGTAPLSARTDAAGNTVVVYALASGALVAETFSAAGAPVGAAVTLSGTAVESYSLGLGAAANQSLVVFASPDGSGAFELRGVLLSDPPPPPPPPPPPGPDPAPSPAPTPSPSPVPGPVLNAPDGTGTIRVLNPDGTTRATVTPYTGYAGRVVTTAADMTADGTADVVTGADGHVKVFDGTTGTEAHSFFAFDGYRGGLHLGAGDLTGDGVADLVVTADTNGHVKVFDGATGGLVASFFAFEGYRGAVAATVGDTDGDGRNELIVAAGAAAGAHVKAFDPAILAVSRSFVVAGAGGARFALAAGDLDGDDRADLVVAQGTRVTVIDGGTGAARGSFDAFEDRFLGVMAVQVDGDDILAAAEINGRVHVKGFDGQTFDLLDSYFPDQRAASVA</sequence>
<feature type="compositionally biased region" description="Pro residues" evidence="2">
    <location>
        <begin position="388"/>
        <end position="418"/>
    </location>
</feature>
<evidence type="ECO:0000256" key="2">
    <source>
        <dbReference type="SAM" id="MobiDB-lite"/>
    </source>
</evidence>
<accession>A0A2Z3H210</accession>
<proteinExistence type="predicted"/>
<reference evidence="3 4" key="1">
    <citation type="submission" date="2018-01" db="EMBL/GenBank/DDBJ databases">
        <title>G. obscuriglobus.</title>
        <authorList>
            <person name="Franke J."/>
            <person name="Blomberg W."/>
            <person name="Selmecki A."/>
        </authorList>
    </citation>
    <scope>NUCLEOTIDE SEQUENCE [LARGE SCALE GENOMIC DNA]</scope>
    <source>
        <strain evidence="3 4">DSM 5831</strain>
    </source>
</reference>
<dbReference type="SUPFAM" id="SSF69318">
    <property type="entry name" value="Integrin alpha N-terminal domain"/>
    <property type="match status" value="1"/>
</dbReference>
<keyword evidence="4" id="KW-1185">Reference proteome</keyword>
<dbReference type="InterPro" id="IPR013517">
    <property type="entry name" value="FG-GAP"/>
</dbReference>
<dbReference type="PANTHER" id="PTHR44103">
    <property type="entry name" value="PROPROTEIN CONVERTASE P"/>
    <property type="match status" value="1"/>
</dbReference>
<gene>
    <name evidence="3" type="ORF">C1280_09160</name>
</gene>
<dbReference type="Pfam" id="PF13517">
    <property type="entry name" value="FG-GAP_3"/>
    <property type="match status" value="1"/>
</dbReference>
<dbReference type="PANTHER" id="PTHR44103:SF1">
    <property type="entry name" value="PROPROTEIN CONVERTASE P"/>
    <property type="match status" value="1"/>
</dbReference>
<name>A0A2Z3H210_9BACT</name>
<feature type="region of interest" description="Disordered" evidence="2">
    <location>
        <begin position="381"/>
        <end position="430"/>
    </location>
</feature>
<evidence type="ECO:0000313" key="4">
    <source>
        <dbReference type="Proteomes" id="UP000245802"/>
    </source>
</evidence>
<dbReference type="EMBL" id="CP025958">
    <property type="protein sequence ID" value="AWM37175.1"/>
    <property type="molecule type" value="Genomic_DNA"/>
</dbReference>
<dbReference type="Gene3D" id="2.130.10.130">
    <property type="entry name" value="Integrin alpha, N-terminal"/>
    <property type="match status" value="1"/>
</dbReference>
<dbReference type="KEGG" id="gog:C1280_09160"/>
<dbReference type="Proteomes" id="UP000245802">
    <property type="component" value="Chromosome"/>
</dbReference>
<organism evidence="3 4">
    <name type="scientific">Gemmata obscuriglobus</name>
    <dbReference type="NCBI Taxonomy" id="114"/>
    <lineage>
        <taxon>Bacteria</taxon>
        <taxon>Pseudomonadati</taxon>
        <taxon>Planctomycetota</taxon>
        <taxon>Planctomycetia</taxon>
        <taxon>Gemmatales</taxon>
        <taxon>Gemmataceae</taxon>
        <taxon>Gemmata</taxon>
    </lineage>
</organism>
<keyword evidence="1" id="KW-0732">Signal</keyword>
<dbReference type="OrthoDB" id="9770183at2"/>
<dbReference type="RefSeq" id="WP_010039435.1">
    <property type="nucleotide sequence ID" value="NZ_CP025958.1"/>
</dbReference>
<dbReference type="AlphaFoldDB" id="A0A2Z3H210"/>
<evidence type="ECO:0000256" key="1">
    <source>
        <dbReference type="ARBA" id="ARBA00022729"/>
    </source>
</evidence>
<evidence type="ECO:0000313" key="3">
    <source>
        <dbReference type="EMBL" id="AWM37175.1"/>
    </source>
</evidence>
<dbReference type="InterPro" id="IPR028994">
    <property type="entry name" value="Integrin_alpha_N"/>
</dbReference>
<protein>
    <submittedName>
        <fullName evidence="3">VCBS repeat-containing protein</fullName>
    </submittedName>
</protein>